<dbReference type="CDD" id="cd06261">
    <property type="entry name" value="TM_PBP2"/>
    <property type="match status" value="1"/>
</dbReference>
<feature type="transmembrane region" description="Helical" evidence="6">
    <location>
        <begin position="218"/>
        <end position="235"/>
    </location>
</feature>
<keyword evidence="5 6" id="KW-0472">Membrane</keyword>
<comment type="caution">
    <text evidence="8">The sequence shown here is derived from an EMBL/GenBank/DDBJ whole genome shotgun (WGS) entry which is preliminary data.</text>
</comment>
<keyword evidence="4 6" id="KW-1133">Transmembrane helix</keyword>
<proteinExistence type="inferred from homology"/>
<dbReference type="Proteomes" id="UP000249260">
    <property type="component" value="Unassembled WGS sequence"/>
</dbReference>
<dbReference type="GO" id="GO:0005886">
    <property type="term" value="C:plasma membrane"/>
    <property type="evidence" value="ECO:0007669"/>
    <property type="project" value="UniProtKB-SubCell"/>
</dbReference>
<keyword evidence="9" id="KW-1185">Reference proteome</keyword>
<evidence type="ECO:0000313" key="8">
    <source>
        <dbReference type="EMBL" id="RAP74112.1"/>
    </source>
</evidence>
<feature type="transmembrane region" description="Helical" evidence="6">
    <location>
        <begin position="267"/>
        <end position="288"/>
    </location>
</feature>
<dbReference type="InterPro" id="IPR035906">
    <property type="entry name" value="MetI-like_sf"/>
</dbReference>
<dbReference type="PANTHER" id="PTHR43496:SF1">
    <property type="entry name" value="POLYGALACTURONAN_RHAMNOGALACTURONAN TRANSPORT SYSTEM PERMEASE PROTEIN YTEP"/>
    <property type="match status" value="1"/>
</dbReference>
<comment type="similarity">
    <text evidence="6">Belongs to the binding-protein-dependent transport system permease family.</text>
</comment>
<dbReference type="OrthoDB" id="9785836at2"/>
<dbReference type="PROSITE" id="PS50928">
    <property type="entry name" value="ABC_TM1"/>
    <property type="match status" value="1"/>
</dbReference>
<keyword evidence="3 6" id="KW-0812">Transmembrane</keyword>
<dbReference type="EMBL" id="QLUW01000005">
    <property type="protein sequence ID" value="RAP74112.1"/>
    <property type="molecule type" value="Genomic_DNA"/>
</dbReference>
<evidence type="ECO:0000259" key="7">
    <source>
        <dbReference type="PROSITE" id="PS50928"/>
    </source>
</evidence>
<dbReference type="RefSeq" id="WP_112884900.1">
    <property type="nucleotide sequence ID" value="NZ_QLUW01000005.1"/>
</dbReference>
<feature type="domain" description="ABC transmembrane type-1" evidence="7">
    <location>
        <begin position="72"/>
        <end position="288"/>
    </location>
</feature>
<accession>A0A328TWQ8</accession>
<feature type="transmembrane region" description="Helical" evidence="6">
    <location>
        <begin position="159"/>
        <end position="182"/>
    </location>
</feature>
<dbReference type="Pfam" id="PF00528">
    <property type="entry name" value="BPD_transp_1"/>
    <property type="match status" value="1"/>
</dbReference>
<dbReference type="AlphaFoldDB" id="A0A328TWQ8"/>
<feature type="transmembrane region" description="Helical" evidence="6">
    <location>
        <begin position="76"/>
        <end position="97"/>
    </location>
</feature>
<feature type="transmembrane region" description="Helical" evidence="6">
    <location>
        <begin position="118"/>
        <end position="139"/>
    </location>
</feature>
<dbReference type="PANTHER" id="PTHR43496">
    <property type="entry name" value="PROTEIN LPLB"/>
    <property type="match status" value="1"/>
</dbReference>
<evidence type="ECO:0000256" key="5">
    <source>
        <dbReference type="ARBA" id="ARBA00023136"/>
    </source>
</evidence>
<evidence type="ECO:0000256" key="3">
    <source>
        <dbReference type="ARBA" id="ARBA00022692"/>
    </source>
</evidence>
<gene>
    <name evidence="8" type="ORF">DL346_23865</name>
</gene>
<protein>
    <submittedName>
        <fullName evidence="8">Sugar ABC transporter permease</fullName>
    </submittedName>
</protein>
<evidence type="ECO:0000256" key="2">
    <source>
        <dbReference type="ARBA" id="ARBA00022448"/>
    </source>
</evidence>
<keyword evidence="2 6" id="KW-0813">Transport</keyword>
<dbReference type="SUPFAM" id="SSF161098">
    <property type="entry name" value="MetI-like"/>
    <property type="match status" value="1"/>
</dbReference>
<evidence type="ECO:0000256" key="1">
    <source>
        <dbReference type="ARBA" id="ARBA00004141"/>
    </source>
</evidence>
<evidence type="ECO:0000256" key="6">
    <source>
        <dbReference type="RuleBase" id="RU363032"/>
    </source>
</evidence>
<organism evidence="8 9">
    <name type="scientific">Paenibacillus montanisoli</name>
    <dbReference type="NCBI Taxonomy" id="2081970"/>
    <lineage>
        <taxon>Bacteria</taxon>
        <taxon>Bacillati</taxon>
        <taxon>Bacillota</taxon>
        <taxon>Bacilli</taxon>
        <taxon>Bacillales</taxon>
        <taxon>Paenibacillaceae</taxon>
        <taxon>Paenibacillus</taxon>
    </lineage>
</organism>
<dbReference type="Gene3D" id="1.10.3720.10">
    <property type="entry name" value="MetI-like"/>
    <property type="match status" value="1"/>
</dbReference>
<dbReference type="InterPro" id="IPR000515">
    <property type="entry name" value="MetI-like"/>
</dbReference>
<comment type="subcellular location">
    <subcellularLocation>
        <location evidence="6">Cell membrane</location>
        <topology evidence="6">Multi-pass membrane protein</topology>
    </subcellularLocation>
    <subcellularLocation>
        <location evidence="1">Membrane</location>
        <topology evidence="1">Multi-pass membrane protein</topology>
    </subcellularLocation>
</comment>
<evidence type="ECO:0000313" key="9">
    <source>
        <dbReference type="Proteomes" id="UP000249260"/>
    </source>
</evidence>
<sequence>MAEVWKRVRRERQIWLLCIPMIAWVLIFSYYPMYGLLISFQHYVPGQSMFSNWVGFDHFVRFFNEPDFLQIIRNTLVISLLNLAIGFPAPIILALLLNEVRGRLFKKTIQSLSYIPYFISWVVVANILFTLLGSDGILNDMLQRLGIIDAPLEFLTKGSYFWGILVASNVWKDMGFSAIIYLSAIAGIDKELYEAGRVDGLGRFGLIRHITLPGIRSTAVLLFILAIGGILNAGFEQQLLIGNPLTQDHYEVIDTYVYRFGVQLGNYSYGTAVGLMKSGIGLVLVILANRLSKRYMQSSIF</sequence>
<name>A0A328TWQ8_9BACL</name>
<dbReference type="GO" id="GO:0055085">
    <property type="term" value="P:transmembrane transport"/>
    <property type="evidence" value="ECO:0007669"/>
    <property type="project" value="InterPro"/>
</dbReference>
<evidence type="ECO:0000256" key="4">
    <source>
        <dbReference type="ARBA" id="ARBA00022989"/>
    </source>
</evidence>
<feature type="transmembrane region" description="Helical" evidence="6">
    <location>
        <begin position="14"/>
        <end position="33"/>
    </location>
</feature>
<reference evidence="8 9" key="1">
    <citation type="submission" date="2018-06" db="EMBL/GenBank/DDBJ databases">
        <title>Paenibacillus montanisoli sp. nov., isolated from mountain area soil.</title>
        <authorList>
            <person name="Wu M."/>
        </authorList>
    </citation>
    <scope>NUCLEOTIDE SEQUENCE [LARGE SCALE GENOMIC DNA]</scope>
    <source>
        <strain evidence="8 9">RA17</strain>
    </source>
</reference>